<feature type="compositionally biased region" description="Basic and acidic residues" evidence="1">
    <location>
        <begin position="124"/>
        <end position="135"/>
    </location>
</feature>
<reference evidence="2 3" key="1">
    <citation type="journal article" date="2004" name="Science">
        <title>The genome of the diatom Thalassiosira pseudonana: ecology, evolution, and metabolism.</title>
        <authorList>
            <person name="Armbrust E.V."/>
            <person name="Berges J.A."/>
            <person name="Bowler C."/>
            <person name="Green B.R."/>
            <person name="Martinez D."/>
            <person name="Putnam N.H."/>
            <person name="Zhou S."/>
            <person name="Allen A.E."/>
            <person name="Apt K.E."/>
            <person name="Bechner M."/>
            <person name="Brzezinski M.A."/>
            <person name="Chaal B.K."/>
            <person name="Chiovitti A."/>
            <person name="Davis A.K."/>
            <person name="Demarest M.S."/>
            <person name="Detter J.C."/>
            <person name="Glavina T."/>
            <person name="Goodstein D."/>
            <person name="Hadi M.Z."/>
            <person name="Hellsten U."/>
            <person name="Hildebrand M."/>
            <person name="Jenkins B.D."/>
            <person name="Jurka J."/>
            <person name="Kapitonov V.V."/>
            <person name="Kroger N."/>
            <person name="Lau W.W."/>
            <person name="Lane T.W."/>
            <person name="Larimer F.W."/>
            <person name="Lippmeier J.C."/>
            <person name="Lucas S."/>
            <person name="Medina M."/>
            <person name="Montsant A."/>
            <person name="Obornik M."/>
            <person name="Parker M.S."/>
            <person name="Palenik B."/>
            <person name="Pazour G.J."/>
            <person name="Richardson P.M."/>
            <person name="Rynearson T.A."/>
            <person name="Saito M.A."/>
            <person name="Schwartz D.C."/>
            <person name="Thamatrakoln K."/>
            <person name="Valentin K."/>
            <person name="Vardi A."/>
            <person name="Wilkerson F.P."/>
            <person name="Rokhsar D.S."/>
        </authorList>
    </citation>
    <scope>NUCLEOTIDE SEQUENCE [LARGE SCALE GENOMIC DNA]</scope>
    <source>
        <strain evidence="2 3">CCMP1335</strain>
    </source>
</reference>
<dbReference type="InParanoid" id="B8BUB1"/>
<reference evidence="2 3" key="2">
    <citation type="journal article" date="2008" name="Nature">
        <title>The Phaeodactylum genome reveals the evolutionary history of diatom genomes.</title>
        <authorList>
            <person name="Bowler C."/>
            <person name="Allen A.E."/>
            <person name="Badger J.H."/>
            <person name="Grimwood J."/>
            <person name="Jabbari K."/>
            <person name="Kuo A."/>
            <person name="Maheswari U."/>
            <person name="Martens C."/>
            <person name="Maumus F."/>
            <person name="Otillar R.P."/>
            <person name="Rayko E."/>
            <person name="Salamov A."/>
            <person name="Vandepoele K."/>
            <person name="Beszteri B."/>
            <person name="Gruber A."/>
            <person name="Heijde M."/>
            <person name="Katinka M."/>
            <person name="Mock T."/>
            <person name="Valentin K."/>
            <person name="Verret F."/>
            <person name="Berges J.A."/>
            <person name="Brownlee C."/>
            <person name="Cadoret J.P."/>
            <person name="Chiovitti A."/>
            <person name="Choi C.J."/>
            <person name="Coesel S."/>
            <person name="De Martino A."/>
            <person name="Detter J.C."/>
            <person name="Durkin C."/>
            <person name="Falciatore A."/>
            <person name="Fournet J."/>
            <person name="Haruta M."/>
            <person name="Huysman M.J."/>
            <person name="Jenkins B.D."/>
            <person name="Jiroutova K."/>
            <person name="Jorgensen R.E."/>
            <person name="Joubert Y."/>
            <person name="Kaplan A."/>
            <person name="Kroger N."/>
            <person name="Kroth P.G."/>
            <person name="La Roche J."/>
            <person name="Lindquist E."/>
            <person name="Lommer M."/>
            <person name="Martin-Jezequel V."/>
            <person name="Lopez P.J."/>
            <person name="Lucas S."/>
            <person name="Mangogna M."/>
            <person name="McGinnis K."/>
            <person name="Medlin L.K."/>
            <person name="Montsant A."/>
            <person name="Oudot-Le Secq M.P."/>
            <person name="Napoli C."/>
            <person name="Obornik M."/>
            <person name="Parker M.S."/>
            <person name="Petit J.L."/>
            <person name="Porcel B.M."/>
            <person name="Poulsen N."/>
            <person name="Robison M."/>
            <person name="Rychlewski L."/>
            <person name="Rynearson T.A."/>
            <person name="Schmutz J."/>
            <person name="Shapiro H."/>
            <person name="Siaut M."/>
            <person name="Stanley M."/>
            <person name="Sussman M.R."/>
            <person name="Taylor A.R."/>
            <person name="Vardi A."/>
            <person name="von Dassow P."/>
            <person name="Vyverman W."/>
            <person name="Willis A."/>
            <person name="Wyrwicz L.S."/>
            <person name="Rokhsar D.S."/>
            <person name="Weissenbach J."/>
            <person name="Armbrust E.V."/>
            <person name="Green B.R."/>
            <person name="Van de Peer Y."/>
            <person name="Grigoriev I.V."/>
        </authorList>
    </citation>
    <scope>NUCLEOTIDE SEQUENCE [LARGE SCALE GENOMIC DNA]</scope>
    <source>
        <strain evidence="2 3">CCMP1335</strain>
    </source>
</reference>
<dbReference type="Proteomes" id="UP000001449">
    <property type="component" value="Chromosome 2"/>
</dbReference>
<dbReference type="EMBL" id="CM000639">
    <property type="protein sequence ID" value="EED94729.1"/>
    <property type="molecule type" value="Genomic_DNA"/>
</dbReference>
<feature type="compositionally biased region" description="Polar residues" evidence="1">
    <location>
        <begin position="263"/>
        <end position="276"/>
    </location>
</feature>
<feature type="region of interest" description="Disordered" evidence="1">
    <location>
        <begin position="1"/>
        <end position="63"/>
    </location>
</feature>
<feature type="region of interest" description="Disordered" evidence="1">
    <location>
        <begin position="115"/>
        <end position="135"/>
    </location>
</feature>
<feature type="compositionally biased region" description="Polar residues" evidence="1">
    <location>
        <begin position="28"/>
        <end position="45"/>
    </location>
</feature>
<feature type="region of interest" description="Disordered" evidence="1">
    <location>
        <begin position="157"/>
        <end position="232"/>
    </location>
</feature>
<evidence type="ECO:0000313" key="3">
    <source>
        <dbReference type="Proteomes" id="UP000001449"/>
    </source>
</evidence>
<dbReference type="GeneID" id="7450257"/>
<gene>
    <name evidence="2" type="ORF">THAPSDRAFT_2418</name>
</gene>
<protein>
    <submittedName>
        <fullName evidence="2">Uncharacterized protein</fullName>
    </submittedName>
</protein>
<feature type="compositionally biased region" description="Polar residues" evidence="1">
    <location>
        <begin position="218"/>
        <end position="227"/>
    </location>
</feature>
<dbReference type="AlphaFoldDB" id="B8BUB1"/>
<feature type="region of interest" description="Disordered" evidence="1">
    <location>
        <begin position="338"/>
        <end position="367"/>
    </location>
</feature>
<organism evidence="2 3">
    <name type="scientific">Thalassiosira pseudonana</name>
    <name type="common">Marine diatom</name>
    <name type="synonym">Cyclotella nana</name>
    <dbReference type="NCBI Taxonomy" id="35128"/>
    <lineage>
        <taxon>Eukaryota</taxon>
        <taxon>Sar</taxon>
        <taxon>Stramenopiles</taxon>
        <taxon>Ochrophyta</taxon>
        <taxon>Bacillariophyta</taxon>
        <taxon>Coscinodiscophyceae</taxon>
        <taxon>Thalassiosirophycidae</taxon>
        <taxon>Thalassiosirales</taxon>
        <taxon>Thalassiosiraceae</taxon>
        <taxon>Thalassiosira</taxon>
    </lineage>
</organism>
<keyword evidence="3" id="KW-1185">Reference proteome</keyword>
<evidence type="ECO:0000313" key="2">
    <source>
        <dbReference type="EMBL" id="EED94729.1"/>
    </source>
</evidence>
<accession>B8BUB1</accession>
<dbReference type="KEGG" id="tps:THAPSDRAFT_2418"/>
<feature type="compositionally biased region" description="Basic and acidic residues" evidence="1">
    <location>
        <begin position="561"/>
        <end position="571"/>
    </location>
</feature>
<evidence type="ECO:0000256" key="1">
    <source>
        <dbReference type="SAM" id="MobiDB-lite"/>
    </source>
</evidence>
<feature type="region of interest" description="Disordered" evidence="1">
    <location>
        <begin position="534"/>
        <end position="571"/>
    </location>
</feature>
<feature type="region of interest" description="Disordered" evidence="1">
    <location>
        <begin position="244"/>
        <end position="297"/>
    </location>
</feature>
<feature type="compositionally biased region" description="Low complexity" evidence="1">
    <location>
        <begin position="7"/>
        <end position="19"/>
    </location>
</feature>
<dbReference type="HOGENOM" id="CLU_404165_0_0_1"/>
<dbReference type="RefSeq" id="XP_002287286.1">
    <property type="nucleotide sequence ID" value="XM_002287250.1"/>
</dbReference>
<sequence length="681" mass="74810">MRLLNLSKSSTAATTAVTSPRQVAASISKPTTFTDKQLSPTSTTLPIEESRDDDNKSYYGDDASYTESEVASSYYYRDESSRATSNWNLSSRSSMDYSRESSYVSTDFSCSGILMNDNEGNEVSPRDSPQKSHAEFGQEVELDSVVNGFGLDTISENDTIKGGKTRGPSFGMFMRSKKGKKSRSSPFRRQSRKQKAAFASRTPTSLPAVLERDETKAAPTNGSSEQPTGLDACRYPMAPKLMSPVKKQQLGKKESPSPMVAQLDSNQNLRTRSMSSRAKAGERINTAISSSASERHYRSQSLSKLSYMSSKLTPSKSGTSNTAASKLGLSRSRSCRKYDTVPVLKSKSRSASKPTKPALLSPNANDNAPLQADLSIESWSAIQKKKAKDYSNDSSARNKIAACGLTAGAFASALCHGNPQDLDEDKEDFIHRSDTICSSDTTLFSEETSLGETLNIAEELVDVTYDNLWRCFNNCEAFKTDEVADYIFPLPEKHRAIKQDKVKQAEDEIVTISEGEDESMDLKSLVMQGASGVRSVVNDPNDNDYDVNSLVGEENEDDIDESRRTEERDSSTIKKKKGIMSLFSKKKIRADSVDKELGDMMGDDFMADVFNQMQLEDAQDRAAVARDLVEAGGEIIEIDSDEIELPSDFSDLLLNAIAEEAVKQCLEDDEETNDIGTSLEL</sequence>
<proteinExistence type="predicted"/>
<name>B8BUB1_THAPS</name>
<dbReference type="PaxDb" id="35128-Thaps2418"/>